<evidence type="ECO:0000259" key="7">
    <source>
        <dbReference type="Pfam" id="PF02687"/>
    </source>
</evidence>
<keyword evidence="10" id="KW-1185">Reference proteome</keyword>
<protein>
    <submittedName>
        <fullName evidence="9">FtsX-like permease family protein</fullName>
    </submittedName>
</protein>
<accession>A0A6M1T000</accession>
<dbReference type="PANTHER" id="PTHR30572:SF18">
    <property type="entry name" value="ABC-TYPE MACROLIDE FAMILY EXPORT SYSTEM PERMEASE COMPONENT 2"/>
    <property type="match status" value="1"/>
</dbReference>
<evidence type="ECO:0000313" key="9">
    <source>
        <dbReference type="EMBL" id="NGP77988.1"/>
    </source>
</evidence>
<dbReference type="InterPro" id="IPR025857">
    <property type="entry name" value="MacB_PCD"/>
</dbReference>
<feature type="domain" description="ABC3 transporter permease C-terminal" evidence="7">
    <location>
        <begin position="301"/>
        <end position="417"/>
    </location>
</feature>
<feature type="transmembrane region" description="Helical" evidence="6">
    <location>
        <begin position="294"/>
        <end position="316"/>
    </location>
</feature>
<reference evidence="9 10" key="1">
    <citation type="submission" date="2020-02" db="EMBL/GenBank/DDBJ databases">
        <title>Balneolaceae bacterium YR4-1, complete genome.</title>
        <authorList>
            <person name="Li Y."/>
            <person name="Wu S."/>
        </authorList>
    </citation>
    <scope>NUCLEOTIDE SEQUENCE [LARGE SCALE GENOMIC DNA]</scope>
    <source>
        <strain evidence="9 10">YR4-1</strain>
    </source>
</reference>
<comment type="caution">
    <text evidence="9">The sequence shown here is derived from an EMBL/GenBank/DDBJ whole genome shotgun (WGS) entry which is preliminary data.</text>
</comment>
<dbReference type="GO" id="GO:0005886">
    <property type="term" value="C:plasma membrane"/>
    <property type="evidence" value="ECO:0007669"/>
    <property type="project" value="UniProtKB-SubCell"/>
</dbReference>
<evidence type="ECO:0000256" key="4">
    <source>
        <dbReference type="ARBA" id="ARBA00022989"/>
    </source>
</evidence>
<feature type="domain" description="MacB-like periplasmic core" evidence="8">
    <location>
        <begin position="20"/>
        <end position="237"/>
    </location>
</feature>
<evidence type="ECO:0000256" key="2">
    <source>
        <dbReference type="ARBA" id="ARBA00022475"/>
    </source>
</evidence>
<feature type="transmembrane region" description="Helical" evidence="6">
    <location>
        <begin position="345"/>
        <end position="368"/>
    </location>
</feature>
<organism evidence="9 10">
    <name type="scientific">Halalkalibaculum roseum</name>
    <dbReference type="NCBI Taxonomy" id="2709311"/>
    <lineage>
        <taxon>Bacteria</taxon>
        <taxon>Pseudomonadati</taxon>
        <taxon>Balneolota</taxon>
        <taxon>Balneolia</taxon>
        <taxon>Balneolales</taxon>
        <taxon>Balneolaceae</taxon>
        <taxon>Halalkalibaculum</taxon>
    </lineage>
</organism>
<feature type="transmembrane region" description="Helical" evidence="6">
    <location>
        <begin position="721"/>
        <end position="747"/>
    </location>
</feature>
<evidence type="ECO:0000259" key="8">
    <source>
        <dbReference type="Pfam" id="PF12704"/>
    </source>
</evidence>
<keyword evidence="3 6" id="KW-0812">Transmembrane</keyword>
<dbReference type="InterPro" id="IPR003838">
    <property type="entry name" value="ABC3_permease_C"/>
</dbReference>
<dbReference type="InterPro" id="IPR050250">
    <property type="entry name" value="Macrolide_Exporter_MacB"/>
</dbReference>
<name>A0A6M1T000_9BACT</name>
<keyword evidence="4 6" id="KW-1133">Transmembrane helix</keyword>
<dbReference type="EMBL" id="JAALLT010000004">
    <property type="protein sequence ID" value="NGP77988.1"/>
    <property type="molecule type" value="Genomic_DNA"/>
</dbReference>
<feature type="domain" description="MacB-like periplasmic core" evidence="8">
    <location>
        <begin position="510"/>
        <end position="639"/>
    </location>
</feature>
<dbReference type="RefSeq" id="WP_165143679.1">
    <property type="nucleotide sequence ID" value="NZ_JAALLT010000004.1"/>
</dbReference>
<feature type="transmembrane region" description="Helical" evidence="6">
    <location>
        <begin position="21"/>
        <end position="41"/>
    </location>
</feature>
<comment type="subcellular location">
    <subcellularLocation>
        <location evidence="1">Cell membrane</location>
        <topology evidence="1">Multi-pass membrane protein</topology>
    </subcellularLocation>
</comment>
<dbReference type="Proteomes" id="UP000473278">
    <property type="component" value="Unassembled WGS sequence"/>
</dbReference>
<keyword evidence="2" id="KW-1003">Cell membrane</keyword>
<evidence type="ECO:0000256" key="3">
    <source>
        <dbReference type="ARBA" id="ARBA00022692"/>
    </source>
</evidence>
<feature type="domain" description="ABC3 transporter permease C-terminal" evidence="7">
    <location>
        <begin position="680"/>
        <end position="793"/>
    </location>
</feature>
<feature type="transmembrane region" description="Helical" evidence="6">
    <location>
        <begin position="677"/>
        <end position="700"/>
    </location>
</feature>
<gene>
    <name evidence="9" type="ORF">G3570_15165</name>
</gene>
<dbReference type="GO" id="GO:0022857">
    <property type="term" value="F:transmembrane transporter activity"/>
    <property type="evidence" value="ECO:0007669"/>
    <property type="project" value="TreeGrafter"/>
</dbReference>
<evidence type="ECO:0000313" key="10">
    <source>
        <dbReference type="Proteomes" id="UP000473278"/>
    </source>
</evidence>
<sequence>MLSNYLKVAFRNILKKKYYSFLNLLGLSIGITAAILILIYVQDELSYDNFHPNVEHKSVVALNGKIGNQEVQGVFTPPPMAGATVEEMPGVINATRTNALSNMVIRYEDRAFTEQDVFWADSNFYDFFGYQLLRGDERTALLGPNKAVITESMARKYFGNENAMGKTLIVGNDKTSYEVTGVNADPPHNSHFRFNILLSFSSTDYSQSTQWLNNNLNTYIETAPGVSEAQIQAGFEDLIQKYVGPEIERFAGMSLEKMREMGGKYGFFAIPITDLHLNAPNVQTSFEPPGDITYIYIFSAVGIFLIIIACVNFMNLSTASAAGRAKEVGLRKTLGSNRQSMMVQFLVESIMYVILAMVFSMVLLYLILPWFNQLSGKELTLQIFTEPWFLATLLGMAFGIGFLAGSYPAFYLTAFNPVEVLKGKISRGAKSGGFRRTLVVGQFFISISLIACTLLVNQQLNFMQNKNLGFNKEHSLVLTNTSRLGNNQKAFQEELKSDTRVGAASYSSFTIPGTNNVTVFRLPDRDNEFIMAMYYADYDHKDALGFDMKEGRYFNRDFPTDTSGIVINEAAVKEMSLEDPVGKDIFFPGTQQTYQVLGVMKDFNFESLRNEIMPMALLLTETANEMIIRFDSDDPRESVATVESIWDNYAAGEPADYTFLDSDFDQLFRQEQRLGDVFTAFTIIAIIIACLGLLGLSAYMTEQRKQEIGIRKVLGATTTSIVGLLSSEFLKLTGIAFLLAVPVAWYVIQSWLQNFAYRIDIGFMVFIITAVATAVIVLLTISWQTLKAAYMNPVESIKTE</sequence>
<feature type="transmembrane region" description="Helical" evidence="6">
    <location>
        <begin position="388"/>
        <end position="412"/>
    </location>
</feature>
<feature type="transmembrane region" description="Helical" evidence="6">
    <location>
        <begin position="759"/>
        <end position="781"/>
    </location>
</feature>
<feature type="transmembrane region" description="Helical" evidence="6">
    <location>
        <begin position="433"/>
        <end position="456"/>
    </location>
</feature>
<evidence type="ECO:0000256" key="1">
    <source>
        <dbReference type="ARBA" id="ARBA00004651"/>
    </source>
</evidence>
<dbReference type="PANTHER" id="PTHR30572">
    <property type="entry name" value="MEMBRANE COMPONENT OF TRANSPORTER-RELATED"/>
    <property type="match status" value="1"/>
</dbReference>
<evidence type="ECO:0000256" key="5">
    <source>
        <dbReference type="ARBA" id="ARBA00023136"/>
    </source>
</evidence>
<keyword evidence="5 6" id="KW-0472">Membrane</keyword>
<proteinExistence type="predicted"/>
<evidence type="ECO:0000256" key="6">
    <source>
        <dbReference type="SAM" id="Phobius"/>
    </source>
</evidence>
<dbReference type="Pfam" id="PF12704">
    <property type="entry name" value="MacB_PCD"/>
    <property type="match status" value="2"/>
</dbReference>
<dbReference type="AlphaFoldDB" id="A0A6M1T000"/>
<dbReference type="Pfam" id="PF02687">
    <property type="entry name" value="FtsX"/>
    <property type="match status" value="2"/>
</dbReference>